<dbReference type="AlphaFoldDB" id="A0A8D8YM78"/>
<organism evidence="1">
    <name type="scientific">Cacopsylla melanoneura</name>
    <dbReference type="NCBI Taxonomy" id="428564"/>
    <lineage>
        <taxon>Eukaryota</taxon>
        <taxon>Metazoa</taxon>
        <taxon>Ecdysozoa</taxon>
        <taxon>Arthropoda</taxon>
        <taxon>Hexapoda</taxon>
        <taxon>Insecta</taxon>
        <taxon>Pterygota</taxon>
        <taxon>Neoptera</taxon>
        <taxon>Paraneoptera</taxon>
        <taxon>Hemiptera</taxon>
        <taxon>Sternorrhyncha</taxon>
        <taxon>Psylloidea</taxon>
        <taxon>Psyllidae</taxon>
        <taxon>Psyllinae</taxon>
        <taxon>Cacopsylla</taxon>
    </lineage>
</organism>
<dbReference type="EMBL" id="HBUF01382993">
    <property type="protein sequence ID" value="CAG6731031.1"/>
    <property type="molecule type" value="Transcribed_RNA"/>
</dbReference>
<protein>
    <submittedName>
        <fullName evidence="1">Uncharacterized protein</fullName>
    </submittedName>
</protein>
<sequence>MVDRQTIQVWPFLLAYSKPQISRYVLCAISSKNGFIQNSMYTFSTYLQLHAYYRPSYIMYYVFNILCKIYFFQPTFFCDVGTHAGWIGNMQKDISHHSVTKEFKK</sequence>
<accession>A0A8D8YM78</accession>
<evidence type="ECO:0000313" key="1">
    <source>
        <dbReference type="EMBL" id="CAG6731031.1"/>
    </source>
</evidence>
<reference evidence="1" key="1">
    <citation type="submission" date="2021-05" db="EMBL/GenBank/DDBJ databases">
        <authorList>
            <person name="Alioto T."/>
            <person name="Alioto T."/>
            <person name="Gomez Garrido J."/>
        </authorList>
    </citation>
    <scope>NUCLEOTIDE SEQUENCE</scope>
</reference>
<proteinExistence type="predicted"/>
<name>A0A8D8YM78_9HEMI</name>